<dbReference type="InterPro" id="IPR036915">
    <property type="entry name" value="Cyclin-like_sf"/>
</dbReference>
<reference evidence="2" key="1">
    <citation type="journal article" date="2020" name="Cell">
        <title>Large-Scale Comparative Analyses of Tick Genomes Elucidate Their Genetic Diversity and Vector Capacities.</title>
        <authorList>
            <consortium name="Tick Genome and Microbiome Consortium (TIGMIC)"/>
            <person name="Jia N."/>
            <person name="Wang J."/>
            <person name="Shi W."/>
            <person name="Du L."/>
            <person name="Sun Y."/>
            <person name="Zhan W."/>
            <person name="Jiang J.F."/>
            <person name="Wang Q."/>
            <person name="Zhang B."/>
            <person name="Ji P."/>
            <person name="Bell-Sakyi L."/>
            <person name="Cui X.M."/>
            <person name="Yuan T.T."/>
            <person name="Jiang B.G."/>
            <person name="Yang W.F."/>
            <person name="Lam T.T."/>
            <person name="Chang Q.C."/>
            <person name="Ding S.J."/>
            <person name="Wang X.J."/>
            <person name="Zhu J.G."/>
            <person name="Ruan X.D."/>
            <person name="Zhao L."/>
            <person name="Wei J.T."/>
            <person name="Ye R.Z."/>
            <person name="Que T.C."/>
            <person name="Du C.H."/>
            <person name="Zhou Y.H."/>
            <person name="Cheng J.X."/>
            <person name="Dai P.F."/>
            <person name="Guo W.B."/>
            <person name="Han X.H."/>
            <person name="Huang E.J."/>
            <person name="Li L.F."/>
            <person name="Wei W."/>
            <person name="Gao Y.C."/>
            <person name="Liu J.Z."/>
            <person name="Shao H.Z."/>
            <person name="Wang X."/>
            <person name="Wang C.C."/>
            <person name="Yang T.C."/>
            <person name="Huo Q.B."/>
            <person name="Li W."/>
            <person name="Chen H.Y."/>
            <person name="Chen S.E."/>
            <person name="Zhou L.G."/>
            <person name="Ni X.B."/>
            <person name="Tian J.H."/>
            <person name="Sheng Y."/>
            <person name="Liu T."/>
            <person name="Pan Y.S."/>
            <person name="Xia L.Y."/>
            <person name="Li J."/>
            <person name="Zhao F."/>
            <person name="Cao W.C."/>
        </authorList>
    </citation>
    <scope>NUCLEOTIDE SEQUENCE</scope>
    <source>
        <strain evidence="2">Rmic-2018</strain>
    </source>
</reference>
<dbReference type="VEuPathDB" id="VectorBase:LOC119167344"/>
<name>A0A9J6E428_RHIMP</name>
<dbReference type="GO" id="GO:0030154">
    <property type="term" value="P:cell differentiation"/>
    <property type="evidence" value="ECO:0007669"/>
    <property type="project" value="TreeGrafter"/>
</dbReference>
<dbReference type="VEuPathDB" id="VectorBase:LOC119168449"/>
<evidence type="ECO:0000313" key="3">
    <source>
        <dbReference type="Proteomes" id="UP000821866"/>
    </source>
</evidence>
<dbReference type="InterPro" id="IPR028309">
    <property type="entry name" value="RB_fam"/>
</dbReference>
<reference evidence="2" key="2">
    <citation type="submission" date="2021-09" db="EMBL/GenBank/DDBJ databases">
        <authorList>
            <person name="Jia N."/>
            <person name="Wang J."/>
            <person name="Shi W."/>
            <person name="Du L."/>
            <person name="Sun Y."/>
            <person name="Zhan W."/>
            <person name="Jiang J."/>
            <person name="Wang Q."/>
            <person name="Zhang B."/>
            <person name="Ji P."/>
            <person name="Sakyi L.B."/>
            <person name="Cui X."/>
            <person name="Yuan T."/>
            <person name="Jiang B."/>
            <person name="Yang W."/>
            <person name="Lam T.T.-Y."/>
            <person name="Chang Q."/>
            <person name="Ding S."/>
            <person name="Wang X."/>
            <person name="Zhu J."/>
            <person name="Ruan X."/>
            <person name="Zhao L."/>
            <person name="Wei J."/>
            <person name="Que T."/>
            <person name="Du C."/>
            <person name="Cheng J."/>
            <person name="Dai P."/>
            <person name="Han X."/>
            <person name="Huang E."/>
            <person name="Gao Y."/>
            <person name="Liu J."/>
            <person name="Shao H."/>
            <person name="Ye R."/>
            <person name="Li L."/>
            <person name="Wei W."/>
            <person name="Wang X."/>
            <person name="Wang C."/>
            <person name="Huo Q."/>
            <person name="Li W."/>
            <person name="Guo W."/>
            <person name="Chen H."/>
            <person name="Chen S."/>
            <person name="Zhou L."/>
            <person name="Zhou L."/>
            <person name="Ni X."/>
            <person name="Tian J."/>
            <person name="Zhou Y."/>
            <person name="Sheng Y."/>
            <person name="Liu T."/>
            <person name="Pan Y."/>
            <person name="Xia L."/>
            <person name="Li J."/>
            <person name="Zhao F."/>
            <person name="Cao W."/>
        </authorList>
    </citation>
    <scope>NUCLEOTIDE SEQUENCE</scope>
    <source>
        <strain evidence="2">Rmic-2018</strain>
        <tissue evidence="2">Larvae</tissue>
    </source>
</reference>
<dbReference type="Gene3D" id="1.10.472.10">
    <property type="entry name" value="Cyclin-like"/>
    <property type="match status" value="1"/>
</dbReference>
<dbReference type="EMBL" id="JABSTU010000006">
    <property type="protein sequence ID" value="KAH8028808.1"/>
    <property type="molecule type" value="Genomic_DNA"/>
</dbReference>
<dbReference type="GO" id="GO:0006357">
    <property type="term" value="P:regulation of transcription by RNA polymerase II"/>
    <property type="evidence" value="ECO:0007669"/>
    <property type="project" value="InterPro"/>
</dbReference>
<proteinExistence type="predicted"/>
<evidence type="ECO:0000259" key="1">
    <source>
        <dbReference type="Pfam" id="PF01857"/>
    </source>
</evidence>
<dbReference type="GO" id="GO:0000977">
    <property type="term" value="F:RNA polymerase II transcription regulatory region sequence-specific DNA binding"/>
    <property type="evidence" value="ECO:0007669"/>
    <property type="project" value="TreeGrafter"/>
</dbReference>
<dbReference type="PANTHER" id="PTHR13742">
    <property type="entry name" value="RETINOBLASTOMA-ASSOCIATED PROTEIN RB -RELATED"/>
    <property type="match status" value="1"/>
</dbReference>
<accession>A0A9J6E428</accession>
<dbReference type="GO" id="GO:0005667">
    <property type="term" value="C:transcription regulator complex"/>
    <property type="evidence" value="ECO:0007669"/>
    <property type="project" value="TreeGrafter"/>
</dbReference>
<evidence type="ECO:0000313" key="2">
    <source>
        <dbReference type="EMBL" id="KAH8028808.1"/>
    </source>
</evidence>
<dbReference type="GO" id="GO:0005634">
    <property type="term" value="C:nucleus"/>
    <property type="evidence" value="ECO:0007669"/>
    <property type="project" value="InterPro"/>
</dbReference>
<dbReference type="SUPFAM" id="SSF47954">
    <property type="entry name" value="Cyclin-like"/>
    <property type="match status" value="1"/>
</dbReference>
<dbReference type="Pfam" id="PF01857">
    <property type="entry name" value="RB_B"/>
    <property type="match status" value="1"/>
</dbReference>
<dbReference type="PANTHER" id="PTHR13742:SF17">
    <property type="entry name" value="RE32990P-RELATED"/>
    <property type="match status" value="1"/>
</dbReference>
<dbReference type="Proteomes" id="UP000821866">
    <property type="component" value="Chromosome 4"/>
</dbReference>
<feature type="domain" description="Retinoblastoma-associated protein B-box" evidence="1">
    <location>
        <begin position="14"/>
        <end position="109"/>
    </location>
</feature>
<gene>
    <name evidence="2" type="ORF">HPB51_019894</name>
</gene>
<dbReference type="AlphaFoldDB" id="A0A9J6E428"/>
<dbReference type="InterPro" id="IPR002719">
    <property type="entry name" value="RB_B"/>
</dbReference>
<organism evidence="2 3">
    <name type="scientific">Rhipicephalus microplus</name>
    <name type="common">Cattle tick</name>
    <name type="synonym">Boophilus microplus</name>
    <dbReference type="NCBI Taxonomy" id="6941"/>
    <lineage>
        <taxon>Eukaryota</taxon>
        <taxon>Metazoa</taxon>
        <taxon>Ecdysozoa</taxon>
        <taxon>Arthropoda</taxon>
        <taxon>Chelicerata</taxon>
        <taxon>Arachnida</taxon>
        <taxon>Acari</taxon>
        <taxon>Parasitiformes</taxon>
        <taxon>Ixodida</taxon>
        <taxon>Ixodoidea</taxon>
        <taxon>Ixodidae</taxon>
        <taxon>Rhipicephalinae</taxon>
        <taxon>Rhipicephalus</taxon>
        <taxon>Boophilus</taxon>
    </lineage>
</organism>
<comment type="caution">
    <text evidence="2">The sequence shown here is derived from an EMBL/GenBank/DDBJ whole genome shotgun (WGS) entry which is preliminary data.</text>
</comment>
<dbReference type="GO" id="GO:0000785">
    <property type="term" value="C:chromatin"/>
    <property type="evidence" value="ECO:0007669"/>
    <property type="project" value="TreeGrafter"/>
</dbReference>
<protein>
    <recommendedName>
        <fullName evidence="1">Retinoblastoma-associated protein B-box domain-containing protein</fullName>
    </recommendedName>
</protein>
<sequence length="247" mass="28669">MLEISLPYLKVVDLVYHLAAVRFLDMCERLGIQKDIQHKIWTCFEHSLVAHIDLMRERHLDQLLMCALYVGAKVTKFQMNFEAILNCYREQSQKKSHVYRSVYLRRTAGHGEVHFSFLLIIYVSRMSGFVKSFCSGARMNDIVCLTPLPRAKYMLNSPKRQISPNIKLFVSPLKVDRFATPERHTYHFNQSPAKDLLRINETVRSACVDVARKRILLDGDAPEDEPPTKKHVLYEKVEAFVRGRQGT</sequence>
<dbReference type="GO" id="GO:2000134">
    <property type="term" value="P:negative regulation of G1/S transition of mitotic cell cycle"/>
    <property type="evidence" value="ECO:0007669"/>
    <property type="project" value="TreeGrafter"/>
</dbReference>
<keyword evidence="3" id="KW-1185">Reference proteome</keyword>